<dbReference type="InterPro" id="IPR040079">
    <property type="entry name" value="Glutathione_S-Trfase"/>
</dbReference>
<comment type="caution">
    <text evidence="8">The sequence shown here is derived from an EMBL/GenBank/DDBJ whole genome shotgun (WGS) entry which is preliminary data.</text>
</comment>
<dbReference type="GO" id="GO:0005212">
    <property type="term" value="F:structural constituent of eye lens"/>
    <property type="evidence" value="ECO:0007669"/>
    <property type="project" value="UniProtKB-KW"/>
</dbReference>
<dbReference type="Pfam" id="PF02798">
    <property type="entry name" value="GST_N"/>
    <property type="match status" value="1"/>
</dbReference>
<sequence length="111" mass="12703">MYRNYRSFLDGTATVFDEAINMVKYELHYFNLRGRGEVCRLLFAAADREYTDTRIEQADWPKLKPKFPQQTLPVLTIDGKTQVSQSLAIARYLAREFKMDGGSSLQAVVCG</sequence>
<accession>A0A9D4ESE8</accession>
<dbReference type="InterPro" id="IPR036249">
    <property type="entry name" value="Thioredoxin-like_sf"/>
</dbReference>
<dbReference type="SUPFAM" id="SSF52833">
    <property type="entry name" value="Thioredoxin-like"/>
    <property type="match status" value="1"/>
</dbReference>
<dbReference type="EMBL" id="JAIWYP010000008">
    <property type="protein sequence ID" value="KAH3785650.1"/>
    <property type="molecule type" value="Genomic_DNA"/>
</dbReference>
<evidence type="ECO:0000256" key="2">
    <source>
        <dbReference type="ARBA" id="ARBA00012452"/>
    </source>
</evidence>
<keyword evidence="9" id="KW-1185">Reference proteome</keyword>
<dbReference type="Gene3D" id="1.20.1050.130">
    <property type="match status" value="1"/>
</dbReference>
<organism evidence="8 9">
    <name type="scientific">Dreissena polymorpha</name>
    <name type="common">Zebra mussel</name>
    <name type="synonym">Mytilus polymorpha</name>
    <dbReference type="NCBI Taxonomy" id="45954"/>
    <lineage>
        <taxon>Eukaryota</taxon>
        <taxon>Metazoa</taxon>
        <taxon>Spiralia</taxon>
        <taxon>Lophotrochozoa</taxon>
        <taxon>Mollusca</taxon>
        <taxon>Bivalvia</taxon>
        <taxon>Autobranchia</taxon>
        <taxon>Heteroconchia</taxon>
        <taxon>Euheterodonta</taxon>
        <taxon>Imparidentia</taxon>
        <taxon>Neoheterodontei</taxon>
        <taxon>Myida</taxon>
        <taxon>Dreissenoidea</taxon>
        <taxon>Dreissenidae</taxon>
        <taxon>Dreissena</taxon>
    </lineage>
</organism>
<dbReference type="OrthoDB" id="414243at2759"/>
<dbReference type="GO" id="GO:0006749">
    <property type="term" value="P:glutathione metabolic process"/>
    <property type="evidence" value="ECO:0007669"/>
    <property type="project" value="TreeGrafter"/>
</dbReference>
<evidence type="ECO:0000256" key="1">
    <source>
        <dbReference type="ARBA" id="ARBA00007409"/>
    </source>
</evidence>
<dbReference type="EC" id="2.5.1.18" evidence="2"/>
<dbReference type="PANTHER" id="PTHR11571">
    <property type="entry name" value="GLUTATHIONE S-TRANSFERASE"/>
    <property type="match status" value="1"/>
</dbReference>
<dbReference type="CDD" id="cd03039">
    <property type="entry name" value="GST_N_Sigma_like"/>
    <property type="match status" value="1"/>
</dbReference>
<proteinExistence type="inferred from homology"/>
<gene>
    <name evidence="8" type="ORF">DPMN_163744</name>
</gene>
<comment type="similarity">
    <text evidence="1">Belongs to the GST superfamily.</text>
</comment>
<keyword evidence="3" id="KW-0273">Eye lens protein</keyword>
<evidence type="ECO:0000259" key="7">
    <source>
        <dbReference type="PROSITE" id="PS50404"/>
    </source>
</evidence>
<dbReference type="FunFam" id="3.40.30.10:FF:000035">
    <property type="entry name" value="hematopoietic prostaglandin D synthase"/>
    <property type="match status" value="1"/>
</dbReference>
<reference evidence="8" key="1">
    <citation type="journal article" date="2019" name="bioRxiv">
        <title>The Genome of the Zebra Mussel, Dreissena polymorpha: A Resource for Invasive Species Research.</title>
        <authorList>
            <person name="McCartney M.A."/>
            <person name="Auch B."/>
            <person name="Kono T."/>
            <person name="Mallez S."/>
            <person name="Zhang Y."/>
            <person name="Obille A."/>
            <person name="Becker A."/>
            <person name="Abrahante J.E."/>
            <person name="Garbe J."/>
            <person name="Badalamenti J.P."/>
            <person name="Herman A."/>
            <person name="Mangelson H."/>
            <person name="Liachko I."/>
            <person name="Sullivan S."/>
            <person name="Sone E.D."/>
            <person name="Koren S."/>
            <person name="Silverstein K.A.T."/>
            <person name="Beckman K.B."/>
            <person name="Gohl D.M."/>
        </authorList>
    </citation>
    <scope>NUCLEOTIDE SEQUENCE</scope>
    <source>
        <strain evidence="8">Duluth1</strain>
        <tissue evidence="8">Whole animal</tissue>
    </source>
</reference>
<comment type="function">
    <text evidence="6">S-crystallins are structural components of squids and octopi eye lens. Contains relatively little if any GST activity.</text>
</comment>
<name>A0A9D4ESE8_DREPO</name>
<dbReference type="Proteomes" id="UP000828390">
    <property type="component" value="Unassembled WGS sequence"/>
</dbReference>
<dbReference type="PANTHER" id="PTHR11571:SF224">
    <property type="entry name" value="HEMATOPOIETIC PROSTAGLANDIN D SYNTHASE"/>
    <property type="match status" value="1"/>
</dbReference>
<dbReference type="PROSITE" id="PS50404">
    <property type="entry name" value="GST_NTER"/>
    <property type="match status" value="1"/>
</dbReference>
<dbReference type="InterPro" id="IPR004045">
    <property type="entry name" value="Glutathione_S-Trfase_N"/>
</dbReference>
<comment type="catalytic activity">
    <reaction evidence="5">
        <text>RX + glutathione = an S-substituted glutathione + a halide anion + H(+)</text>
        <dbReference type="Rhea" id="RHEA:16437"/>
        <dbReference type="ChEBI" id="CHEBI:15378"/>
        <dbReference type="ChEBI" id="CHEBI:16042"/>
        <dbReference type="ChEBI" id="CHEBI:17792"/>
        <dbReference type="ChEBI" id="CHEBI:57925"/>
        <dbReference type="ChEBI" id="CHEBI:90779"/>
        <dbReference type="EC" id="2.5.1.18"/>
    </reaction>
</comment>
<evidence type="ECO:0000256" key="3">
    <source>
        <dbReference type="ARBA" id="ARBA00022613"/>
    </source>
</evidence>
<evidence type="ECO:0000313" key="8">
    <source>
        <dbReference type="EMBL" id="KAH3785650.1"/>
    </source>
</evidence>
<dbReference type="GO" id="GO:0004364">
    <property type="term" value="F:glutathione transferase activity"/>
    <property type="evidence" value="ECO:0007669"/>
    <property type="project" value="UniProtKB-EC"/>
</dbReference>
<dbReference type="InterPro" id="IPR050213">
    <property type="entry name" value="GST_superfamily"/>
</dbReference>
<keyword evidence="4" id="KW-0808">Transferase</keyword>
<evidence type="ECO:0000256" key="4">
    <source>
        <dbReference type="ARBA" id="ARBA00022679"/>
    </source>
</evidence>
<reference evidence="8" key="2">
    <citation type="submission" date="2020-11" db="EMBL/GenBank/DDBJ databases">
        <authorList>
            <person name="McCartney M.A."/>
            <person name="Auch B."/>
            <person name="Kono T."/>
            <person name="Mallez S."/>
            <person name="Becker A."/>
            <person name="Gohl D.M."/>
            <person name="Silverstein K.A.T."/>
            <person name="Koren S."/>
            <person name="Bechman K.B."/>
            <person name="Herman A."/>
            <person name="Abrahante J.E."/>
            <person name="Garbe J."/>
        </authorList>
    </citation>
    <scope>NUCLEOTIDE SEQUENCE</scope>
    <source>
        <strain evidence="8">Duluth1</strain>
        <tissue evidence="8">Whole animal</tissue>
    </source>
</reference>
<evidence type="ECO:0000256" key="6">
    <source>
        <dbReference type="ARBA" id="ARBA00049616"/>
    </source>
</evidence>
<protein>
    <recommendedName>
        <fullName evidence="2">glutathione transferase</fullName>
        <ecNumber evidence="2">2.5.1.18</ecNumber>
    </recommendedName>
</protein>
<dbReference type="SFLD" id="SFLDS00019">
    <property type="entry name" value="Glutathione_Transferase_(cytos"/>
    <property type="match status" value="1"/>
</dbReference>
<feature type="domain" description="GST N-terminal" evidence="7">
    <location>
        <begin position="23"/>
        <end position="101"/>
    </location>
</feature>
<evidence type="ECO:0000256" key="5">
    <source>
        <dbReference type="ARBA" id="ARBA00047960"/>
    </source>
</evidence>
<evidence type="ECO:0000313" key="9">
    <source>
        <dbReference type="Proteomes" id="UP000828390"/>
    </source>
</evidence>
<dbReference type="AlphaFoldDB" id="A0A9D4ESE8"/>